<proteinExistence type="predicted"/>
<dbReference type="AlphaFoldDB" id="A0A8S9YK98"/>
<feature type="region of interest" description="Disordered" evidence="1">
    <location>
        <begin position="1"/>
        <end position="51"/>
    </location>
</feature>
<accession>A0A8S9YK98</accession>
<sequence length="51" mass="6270">MGEDQRKRELSREIDRPLVNSLRGTQRNERRSMLRFGKVANRQKTQRTRWK</sequence>
<keyword evidence="3" id="KW-1185">Reference proteome</keyword>
<dbReference type="EMBL" id="JTDE01010800">
    <property type="protein sequence ID" value="KAF7234265.1"/>
    <property type="molecule type" value="Genomic_DNA"/>
</dbReference>
<evidence type="ECO:0000313" key="3">
    <source>
        <dbReference type="Proteomes" id="UP000822476"/>
    </source>
</evidence>
<organism evidence="2 3">
    <name type="scientific">Paragonimus skrjabini miyazakii</name>
    <dbReference type="NCBI Taxonomy" id="59628"/>
    <lineage>
        <taxon>Eukaryota</taxon>
        <taxon>Metazoa</taxon>
        <taxon>Spiralia</taxon>
        <taxon>Lophotrochozoa</taxon>
        <taxon>Platyhelminthes</taxon>
        <taxon>Trematoda</taxon>
        <taxon>Digenea</taxon>
        <taxon>Plagiorchiida</taxon>
        <taxon>Troglotremata</taxon>
        <taxon>Troglotrematidae</taxon>
        <taxon>Paragonimus</taxon>
    </lineage>
</organism>
<evidence type="ECO:0000256" key="1">
    <source>
        <dbReference type="SAM" id="MobiDB-lite"/>
    </source>
</evidence>
<protein>
    <submittedName>
        <fullName evidence="2">Uncharacterized protein</fullName>
    </submittedName>
</protein>
<dbReference type="Proteomes" id="UP000822476">
    <property type="component" value="Unassembled WGS sequence"/>
</dbReference>
<gene>
    <name evidence="2" type="ORF">EG68_11708</name>
</gene>
<feature type="compositionally biased region" description="Basic and acidic residues" evidence="1">
    <location>
        <begin position="1"/>
        <end position="16"/>
    </location>
</feature>
<comment type="caution">
    <text evidence="2">The sequence shown here is derived from an EMBL/GenBank/DDBJ whole genome shotgun (WGS) entry which is preliminary data.</text>
</comment>
<name>A0A8S9YK98_9TREM</name>
<reference evidence="2" key="1">
    <citation type="submission" date="2019-07" db="EMBL/GenBank/DDBJ databases">
        <title>Annotation for the trematode Paragonimus miyazaki's.</title>
        <authorList>
            <person name="Choi Y.-J."/>
        </authorList>
    </citation>
    <scope>NUCLEOTIDE SEQUENCE</scope>
    <source>
        <strain evidence="2">Japan</strain>
    </source>
</reference>
<evidence type="ECO:0000313" key="2">
    <source>
        <dbReference type="EMBL" id="KAF7234265.1"/>
    </source>
</evidence>